<gene>
    <name evidence="17" type="ORF">DBW69_02030</name>
</gene>
<dbReference type="GO" id="GO:0051301">
    <property type="term" value="P:cell division"/>
    <property type="evidence" value="ECO:0007669"/>
    <property type="project" value="UniProtKB-KW"/>
</dbReference>
<evidence type="ECO:0000256" key="4">
    <source>
        <dbReference type="ARBA" id="ARBA00022692"/>
    </source>
</evidence>
<dbReference type="PANTHER" id="PTHR30474:SF2">
    <property type="entry name" value="PEPTIDOGLYCAN GLYCOSYLTRANSFERASE FTSW-RELATED"/>
    <property type="match status" value="1"/>
</dbReference>
<evidence type="ECO:0000256" key="7">
    <source>
        <dbReference type="ARBA" id="ARBA00022989"/>
    </source>
</evidence>
<dbReference type="PANTHER" id="PTHR30474">
    <property type="entry name" value="CELL CYCLE PROTEIN"/>
    <property type="match status" value="1"/>
</dbReference>
<keyword evidence="3" id="KW-0808">Transferase</keyword>
<feature type="transmembrane region" description="Helical" evidence="16">
    <location>
        <begin position="82"/>
        <end position="105"/>
    </location>
</feature>
<feature type="transmembrane region" description="Helical" evidence="16">
    <location>
        <begin position="126"/>
        <end position="142"/>
    </location>
</feature>
<dbReference type="Proteomes" id="UP000252132">
    <property type="component" value="Unassembled WGS sequence"/>
</dbReference>
<dbReference type="GO" id="GO:0015648">
    <property type="term" value="F:lipid-linked peptidoglycan transporter activity"/>
    <property type="evidence" value="ECO:0007669"/>
    <property type="project" value="TreeGrafter"/>
</dbReference>
<organism evidence="17 18">
    <name type="scientific">PS1 clade bacterium</name>
    <dbReference type="NCBI Taxonomy" id="2175152"/>
    <lineage>
        <taxon>Bacteria</taxon>
        <taxon>Pseudomonadati</taxon>
        <taxon>Pseudomonadota</taxon>
        <taxon>Alphaproteobacteria</taxon>
        <taxon>PS1 clade</taxon>
    </lineage>
</organism>
<comment type="subcellular location">
    <subcellularLocation>
        <location evidence="1">Membrane</location>
        <topology evidence="1">Multi-pass membrane protein</topology>
    </subcellularLocation>
</comment>
<feature type="transmembrane region" description="Helical" evidence="16">
    <location>
        <begin position="342"/>
        <end position="363"/>
    </location>
</feature>
<dbReference type="GO" id="GO:0008955">
    <property type="term" value="F:peptidoglycan glycosyltransferase activity"/>
    <property type="evidence" value="ECO:0007669"/>
    <property type="project" value="UniProtKB-EC"/>
</dbReference>
<keyword evidence="5" id="KW-0133">Cell shape</keyword>
<keyword evidence="2" id="KW-0328">Glycosyltransferase</keyword>
<evidence type="ECO:0000256" key="3">
    <source>
        <dbReference type="ARBA" id="ARBA00022679"/>
    </source>
</evidence>
<comment type="similarity">
    <text evidence="11">Belongs to the SEDS family. FtsW subfamily.</text>
</comment>
<evidence type="ECO:0000256" key="15">
    <source>
        <dbReference type="ARBA" id="ARBA00049902"/>
    </source>
</evidence>
<proteinExistence type="inferred from homology"/>
<sequence length="395" mass="43370">MIGFGRTDRHFLANWWWTIDRWLLLGIASLMVVGFVMTFAASPVIAHRLEIDTYHFAYRQIVFLAMALVGMIIVSLLEPVQIRRLAMGLGVLALGGVLLTLTIGSEIKGSTRWLRLMGFSIQPSEFLKPCFVVAVAWCFAMQNTRLDVSGRLIGFALLIVTCFLLSLQPDIGQMILLTIVWTAMFFLAGGSYLFLSAMSLTGLGLLVFLYQSFPHFRFRVDRFLDPSLGGTYQTDKALEAFRNGGLFGTGPGDGKIKHVLPDGHTDYVFAVAAEEFGLVVGLLIICIFAAIILRSLISLRDSRDHWIQLAGTGLVILFGMQTIINMAVNLNLMPPKGMTLPFISYGGSSLLALALTMGMILSLTRHSSGQKRILSDGSADEIPLHKTFNLKGGAI</sequence>
<evidence type="ECO:0000313" key="17">
    <source>
        <dbReference type="EMBL" id="RCL77939.1"/>
    </source>
</evidence>
<keyword evidence="17" id="KW-0132">Cell division</keyword>
<keyword evidence="4 16" id="KW-0812">Transmembrane</keyword>
<dbReference type="GO" id="GO:0009252">
    <property type="term" value="P:peptidoglycan biosynthetic process"/>
    <property type="evidence" value="ECO:0007669"/>
    <property type="project" value="UniProtKB-KW"/>
</dbReference>
<dbReference type="EMBL" id="QOQF01000004">
    <property type="protein sequence ID" value="RCL77939.1"/>
    <property type="molecule type" value="Genomic_DNA"/>
</dbReference>
<evidence type="ECO:0000256" key="12">
    <source>
        <dbReference type="ARBA" id="ARBA00041185"/>
    </source>
</evidence>
<evidence type="ECO:0000256" key="8">
    <source>
        <dbReference type="ARBA" id="ARBA00023136"/>
    </source>
</evidence>
<dbReference type="AlphaFoldDB" id="A0A368E1G9"/>
<feature type="transmembrane region" description="Helical" evidence="16">
    <location>
        <begin position="309"/>
        <end position="330"/>
    </location>
</feature>
<dbReference type="EC" id="2.4.99.28" evidence="14"/>
<feature type="transmembrane region" description="Helical" evidence="16">
    <location>
        <begin position="57"/>
        <end position="76"/>
    </location>
</feature>
<evidence type="ECO:0000256" key="5">
    <source>
        <dbReference type="ARBA" id="ARBA00022960"/>
    </source>
</evidence>
<dbReference type="GO" id="GO:0032153">
    <property type="term" value="C:cell division site"/>
    <property type="evidence" value="ECO:0007669"/>
    <property type="project" value="TreeGrafter"/>
</dbReference>
<evidence type="ECO:0000256" key="1">
    <source>
        <dbReference type="ARBA" id="ARBA00004141"/>
    </source>
</evidence>
<evidence type="ECO:0000256" key="13">
    <source>
        <dbReference type="ARBA" id="ARBA00041418"/>
    </source>
</evidence>
<protein>
    <recommendedName>
        <fullName evidence="12">Probable peptidoglycan glycosyltransferase FtsW</fullName>
        <ecNumber evidence="14">2.4.99.28</ecNumber>
    </recommendedName>
    <alternativeName>
        <fullName evidence="13">Cell division protein FtsW</fullName>
    </alternativeName>
    <alternativeName>
        <fullName evidence="10">Cell wall polymerase</fullName>
    </alternativeName>
    <alternativeName>
        <fullName evidence="9">Peptidoglycan polymerase</fullName>
    </alternativeName>
</protein>
<evidence type="ECO:0000313" key="18">
    <source>
        <dbReference type="Proteomes" id="UP000252132"/>
    </source>
</evidence>
<keyword evidence="7 16" id="KW-1133">Transmembrane helix</keyword>
<keyword evidence="8 16" id="KW-0472">Membrane</keyword>
<dbReference type="GO" id="GO:0008360">
    <property type="term" value="P:regulation of cell shape"/>
    <property type="evidence" value="ECO:0007669"/>
    <property type="project" value="UniProtKB-KW"/>
</dbReference>
<feature type="transmembrane region" description="Helical" evidence="16">
    <location>
        <begin position="22"/>
        <end position="45"/>
    </location>
</feature>
<dbReference type="GO" id="GO:0005886">
    <property type="term" value="C:plasma membrane"/>
    <property type="evidence" value="ECO:0007669"/>
    <property type="project" value="TreeGrafter"/>
</dbReference>
<comment type="caution">
    <text evidence="17">The sequence shown here is derived from an EMBL/GenBank/DDBJ whole genome shotgun (WGS) entry which is preliminary data.</text>
</comment>
<comment type="catalytic activity">
    <reaction evidence="15">
        <text>[GlcNAc-(1-&gt;4)-Mur2Ac(oyl-L-Ala-gamma-D-Glu-L-Lys-D-Ala-D-Ala)](n)-di-trans,octa-cis-undecaprenyl diphosphate + beta-D-GlcNAc-(1-&gt;4)-Mur2Ac(oyl-L-Ala-gamma-D-Glu-L-Lys-D-Ala-D-Ala)-di-trans,octa-cis-undecaprenyl diphosphate = [GlcNAc-(1-&gt;4)-Mur2Ac(oyl-L-Ala-gamma-D-Glu-L-Lys-D-Ala-D-Ala)](n+1)-di-trans,octa-cis-undecaprenyl diphosphate + di-trans,octa-cis-undecaprenyl diphosphate + H(+)</text>
        <dbReference type="Rhea" id="RHEA:23708"/>
        <dbReference type="Rhea" id="RHEA-COMP:9602"/>
        <dbReference type="Rhea" id="RHEA-COMP:9603"/>
        <dbReference type="ChEBI" id="CHEBI:15378"/>
        <dbReference type="ChEBI" id="CHEBI:58405"/>
        <dbReference type="ChEBI" id="CHEBI:60033"/>
        <dbReference type="ChEBI" id="CHEBI:78435"/>
        <dbReference type="EC" id="2.4.99.28"/>
    </reaction>
</comment>
<evidence type="ECO:0000256" key="11">
    <source>
        <dbReference type="ARBA" id="ARBA00038053"/>
    </source>
</evidence>
<feature type="transmembrane region" description="Helical" evidence="16">
    <location>
        <begin position="179"/>
        <end position="210"/>
    </location>
</feature>
<dbReference type="InterPro" id="IPR001182">
    <property type="entry name" value="FtsW/RodA"/>
</dbReference>
<feature type="transmembrane region" description="Helical" evidence="16">
    <location>
        <begin position="276"/>
        <end position="297"/>
    </location>
</feature>
<dbReference type="Pfam" id="PF01098">
    <property type="entry name" value="FTSW_RODA_SPOVE"/>
    <property type="match status" value="1"/>
</dbReference>
<accession>A0A368E1G9</accession>
<keyword evidence="6" id="KW-0573">Peptidoglycan synthesis</keyword>
<evidence type="ECO:0000256" key="10">
    <source>
        <dbReference type="ARBA" id="ARBA00033270"/>
    </source>
</evidence>
<evidence type="ECO:0000256" key="6">
    <source>
        <dbReference type="ARBA" id="ARBA00022984"/>
    </source>
</evidence>
<reference evidence="17 18" key="1">
    <citation type="journal article" date="2018" name="Microbiome">
        <title>Fine metagenomic profile of the Mediterranean stratified and mixed water columns revealed by assembly and recruitment.</title>
        <authorList>
            <person name="Haro-Moreno J.M."/>
            <person name="Lopez-Perez M."/>
            <person name="De La Torre J.R."/>
            <person name="Picazo A."/>
            <person name="Camacho A."/>
            <person name="Rodriguez-Valera F."/>
        </authorList>
    </citation>
    <scope>NUCLEOTIDE SEQUENCE [LARGE SCALE GENOMIC DNA]</scope>
    <source>
        <strain evidence="17">MED-G55</strain>
    </source>
</reference>
<name>A0A368E1G9_9PROT</name>
<evidence type="ECO:0000256" key="2">
    <source>
        <dbReference type="ARBA" id="ARBA00022676"/>
    </source>
</evidence>
<evidence type="ECO:0000256" key="9">
    <source>
        <dbReference type="ARBA" id="ARBA00032370"/>
    </source>
</evidence>
<keyword evidence="17" id="KW-0131">Cell cycle</keyword>
<evidence type="ECO:0000256" key="16">
    <source>
        <dbReference type="SAM" id="Phobius"/>
    </source>
</evidence>
<feature type="transmembrane region" description="Helical" evidence="16">
    <location>
        <begin position="148"/>
        <end position="167"/>
    </location>
</feature>
<evidence type="ECO:0000256" key="14">
    <source>
        <dbReference type="ARBA" id="ARBA00044770"/>
    </source>
</evidence>